<dbReference type="AlphaFoldDB" id="A0A660E385"/>
<dbReference type="InterPro" id="IPR005149">
    <property type="entry name" value="Tscrpt_reg_PadR_N"/>
</dbReference>
<keyword evidence="3" id="KW-1185">Reference proteome</keyword>
<dbReference type="Gene3D" id="1.10.10.10">
    <property type="entry name" value="Winged helix-like DNA-binding domain superfamily/Winged helix DNA-binding domain"/>
    <property type="match status" value="1"/>
</dbReference>
<evidence type="ECO:0000313" key="3">
    <source>
        <dbReference type="Proteomes" id="UP000289996"/>
    </source>
</evidence>
<name>A0A660E385_9LACO</name>
<dbReference type="OrthoDB" id="2374094at2"/>
<dbReference type="InterPro" id="IPR036388">
    <property type="entry name" value="WH-like_DNA-bd_sf"/>
</dbReference>
<dbReference type="InterPro" id="IPR052509">
    <property type="entry name" value="Metal_resp_DNA-bind_regulator"/>
</dbReference>
<evidence type="ECO:0000259" key="1">
    <source>
        <dbReference type="Pfam" id="PF03551"/>
    </source>
</evidence>
<dbReference type="Proteomes" id="UP000289996">
    <property type="component" value="Unassembled WGS sequence"/>
</dbReference>
<sequence length="183" mass="20771">MYELFILGQLMDRPMTGYQLRKALSSVVGQELTISFGALYPLMDKLAVAGELTLAFAPGETKRPQKVATITEAGRDRFMKLALAPVTLNKQTQLTFQMKLNFLHLFSQDQRVTVLTAYQKFAIGQLDRLATHRQYLEHNPHMVAEDVQDALLVNQLQQVRAQAQADWVTALLQHVQQERESES</sequence>
<dbReference type="EMBL" id="UYIG01000130">
    <property type="protein sequence ID" value="VDG29142.1"/>
    <property type="molecule type" value="Genomic_DNA"/>
</dbReference>
<organism evidence="2 3">
    <name type="scientific">Lactiplantibacillus mudanjiangensis</name>
    <dbReference type="NCBI Taxonomy" id="1296538"/>
    <lineage>
        <taxon>Bacteria</taxon>
        <taxon>Bacillati</taxon>
        <taxon>Bacillota</taxon>
        <taxon>Bacilli</taxon>
        <taxon>Lactobacillales</taxon>
        <taxon>Lactobacillaceae</taxon>
        <taxon>Lactiplantibacillus</taxon>
    </lineage>
</organism>
<protein>
    <submittedName>
        <fullName evidence="2">Transcriptional regulator, PadR family [Lactobacillus zymae]</fullName>
    </submittedName>
</protein>
<dbReference type="RefSeq" id="WP_130844222.1">
    <property type="nucleotide sequence ID" value="NZ_BJDY01000003.1"/>
</dbReference>
<feature type="domain" description="Transcription regulator PadR N-terminal" evidence="1">
    <location>
        <begin position="6"/>
        <end position="78"/>
    </location>
</feature>
<proteinExistence type="predicted"/>
<dbReference type="SUPFAM" id="SSF46785">
    <property type="entry name" value="Winged helix' DNA-binding domain"/>
    <property type="match status" value="1"/>
</dbReference>
<dbReference type="PANTHER" id="PTHR33169:SF26">
    <property type="entry name" value="CONSERVED PROTEIN"/>
    <property type="match status" value="1"/>
</dbReference>
<dbReference type="Pfam" id="PF03551">
    <property type="entry name" value="PadR"/>
    <property type="match status" value="1"/>
</dbReference>
<dbReference type="InterPro" id="IPR036390">
    <property type="entry name" value="WH_DNA-bd_sf"/>
</dbReference>
<dbReference type="PANTHER" id="PTHR33169">
    <property type="entry name" value="PADR-FAMILY TRANSCRIPTIONAL REGULATOR"/>
    <property type="match status" value="1"/>
</dbReference>
<gene>
    <name evidence="2" type="ORF">MUDAN_MDHGFNIF_00824</name>
</gene>
<reference evidence="2 3" key="1">
    <citation type="submission" date="2018-11" db="EMBL/GenBank/DDBJ databases">
        <authorList>
            <person name="Wuyts S."/>
        </authorList>
    </citation>
    <scope>NUCLEOTIDE SEQUENCE [LARGE SCALE GENOMIC DNA]</scope>
    <source>
        <strain evidence="2">Lactobacillus mudanjiangensis AMBF249</strain>
    </source>
</reference>
<accession>A0A660E385</accession>
<evidence type="ECO:0000313" key="2">
    <source>
        <dbReference type="EMBL" id="VDG29142.1"/>
    </source>
</evidence>